<dbReference type="InterPro" id="IPR019734">
    <property type="entry name" value="TPR_rpt"/>
</dbReference>
<reference evidence="10 11" key="1">
    <citation type="submission" date="2018-07" db="EMBL/GenBank/DDBJ databases">
        <title>Genomic Encyclopedia of Type Strains, Phase IV (KMG-IV): sequencing the most valuable type-strain genomes for metagenomic binning, comparative biology and taxonomic classification.</title>
        <authorList>
            <person name="Goeker M."/>
        </authorList>
    </citation>
    <scope>NUCLEOTIDE SEQUENCE [LARGE SCALE GENOMIC DNA]</scope>
    <source>
        <strain evidence="10 11">DSM 101478</strain>
    </source>
</reference>
<evidence type="ECO:0000256" key="1">
    <source>
        <dbReference type="ARBA" id="ARBA00004496"/>
    </source>
</evidence>
<dbReference type="Proteomes" id="UP000255317">
    <property type="component" value="Unassembled WGS sequence"/>
</dbReference>
<gene>
    <name evidence="10" type="ORF">C8D94_1068</name>
</gene>
<evidence type="ECO:0000259" key="9">
    <source>
        <dbReference type="SMART" id="SM00421"/>
    </source>
</evidence>
<evidence type="ECO:0000256" key="6">
    <source>
        <dbReference type="PROSITE-ProRule" id="PRU00339"/>
    </source>
</evidence>
<comment type="caution">
    <text evidence="10">The sequence shown here is derived from an EMBL/GenBank/DDBJ whole genome shotgun (WGS) entry which is preliminary data.</text>
</comment>
<dbReference type="InterPro" id="IPR036388">
    <property type="entry name" value="WH-like_DNA-bd_sf"/>
</dbReference>
<keyword evidence="4 6" id="KW-0802">TPR repeat</keyword>
<dbReference type="Gene3D" id="1.10.10.10">
    <property type="entry name" value="Winged helix-like DNA-binding domain superfamily/Winged helix DNA-binding domain"/>
    <property type="match status" value="1"/>
</dbReference>
<dbReference type="InterPro" id="IPR051476">
    <property type="entry name" value="Bac_ResReg_Asp_Phosphatase"/>
</dbReference>
<organism evidence="10 11">
    <name type="scientific">Marinirhabdus gelatinilytica</name>
    <dbReference type="NCBI Taxonomy" id="1703343"/>
    <lineage>
        <taxon>Bacteria</taxon>
        <taxon>Pseudomonadati</taxon>
        <taxon>Bacteroidota</taxon>
        <taxon>Flavobacteriia</taxon>
        <taxon>Flavobacteriales</taxon>
        <taxon>Flavobacteriaceae</taxon>
    </lineage>
</organism>
<dbReference type="GO" id="GO:0003677">
    <property type="term" value="F:DNA binding"/>
    <property type="evidence" value="ECO:0007669"/>
    <property type="project" value="InterPro"/>
</dbReference>
<dbReference type="PROSITE" id="PS50005">
    <property type="entry name" value="TPR"/>
    <property type="match status" value="1"/>
</dbReference>
<feature type="transmembrane region" description="Helical" evidence="7">
    <location>
        <begin position="346"/>
        <end position="364"/>
    </location>
</feature>
<keyword evidence="11" id="KW-1185">Reference proteome</keyword>
<evidence type="ECO:0000313" key="11">
    <source>
        <dbReference type="Proteomes" id="UP000255317"/>
    </source>
</evidence>
<comment type="similarity">
    <text evidence="5">Belongs to the Rap family.</text>
</comment>
<dbReference type="PANTHER" id="PTHR46630">
    <property type="entry name" value="TETRATRICOPEPTIDE REPEAT PROTEIN 29"/>
    <property type="match status" value="1"/>
</dbReference>
<feature type="chain" id="PRO_5016794640" evidence="8">
    <location>
        <begin position="18"/>
        <end position="535"/>
    </location>
</feature>
<keyword evidence="8" id="KW-0732">Signal</keyword>
<dbReference type="RefSeq" id="WP_115124521.1">
    <property type="nucleotide sequence ID" value="NZ_QRAO01000006.1"/>
</dbReference>
<dbReference type="AlphaFoldDB" id="A0A370Q602"/>
<sequence length="535" mass="61290">MRFCLLLLLGCFQVSQAQDEVSVLIDSLAGASSPVEKTHLSLSIAEQLQHSNWSRAIHFLDVAKETATTSNSDSLLAEVNMVAGDMYSNKDALDIALENYLKAYDYYEDKKPSERFRLENNLAIVYARSNNEESALTYFDKVYQYQLAQKDSLVLAQILNNMGNLYLGKNADSALTYFEKAEQLAAKINNPDLSIYVQTNLGRSYLKKNEMNKARASFQKALNTLSKTTNVRTVSFLNNEMAQFYAENKQLDSALLYAKKVVAANDTLAPFSFEQQDAVELVYKSLLEKGAYKEASTYFEKFNQIRDSLALEDKLVNVERVIIEEKYRNKDKIRELEEGKQRARNYMILLALLVALVILGALLLRYRAKLKNTILEKQLATAKQKELNTQLQLKNKELVGKAMIELHRTEIIEEILTDLKSVRLKAAKRETQNAIDYVVKRLKRDTNTNLWEEFELRFEQVHESFYKNLITKHPDLTPKDKRLCALLKLNLTSKEIAQITGQTAKSVENARTRLRKKLDITHSETDLSAYLFSFD</sequence>
<keyword evidence="7" id="KW-0812">Transmembrane</keyword>
<dbReference type="GO" id="GO:0006355">
    <property type="term" value="P:regulation of DNA-templated transcription"/>
    <property type="evidence" value="ECO:0007669"/>
    <property type="project" value="InterPro"/>
</dbReference>
<evidence type="ECO:0000256" key="2">
    <source>
        <dbReference type="ARBA" id="ARBA00022490"/>
    </source>
</evidence>
<feature type="signal peptide" evidence="8">
    <location>
        <begin position="1"/>
        <end position="17"/>
    </location>
</feature>
<keyword evidence="3" id="KW-0677">Repeat</keyword>
<dbReference type="Pfam" id="PF13424">
    <property type="entry name" value="TPR_12"/>
    <property type="match status" value="1"/>
</dbReference>
<name>A0A370Q602_9FLAO</name>
<dbReference type="OrthoDB" id="1523128at2"/>
<comment type="subcellular location">
    <subcellularLocation>
        <location evidence="1">Cytoplasm</location>
    </subcellularLocation>
</comment>
<evidence type="ECO:0000256" key="8">
    <source>
        <dbReference type="SAM" id="SignalP"/>
    </source>
</evidence>
<feature type="domain" description="HTH luxR-type" evidence="9">
    <location>
        <begin position="473"/>
        <end position="531"/>
    </location>
</feature>
<evidence type="ECO:0000256" key="7">
    <source>
        <dbReference type="SAM" id="Phobius"/>
    </source>
</evidence>
<keyword evidence="7" id="KW-1133">Transmembrane helix</keyword>
<dbReference type="InterPro" id="IPR011990">
    <property type="entry name" value="TPR-like_helical_dom_sf"/>
</dbReference>
<dbReference type="SMART" id="SM00421">
    <property type="entry name" value="HTH_LUXR"/>
    <property type="match status" value="1"/>
</dbReference>
<dbReference type="EMBL" id="QRAO01000006">
    <property type="protein sequence ID" value="RDK83795.1"/>
    <property type="molecule type" value="Genomic_DNA"/>
</dbReference>
<dbReference type="SUPFAM" id="SSF48452">
    <property type="entry name" value="TPR-like"/>
    <property type="match status" value="1"/>
</dbReference>
<evidence type="ECO:0000256" key="5">
    <source>
        <dbReference type="ARBA" id="ARBA00038253"/>
    </source>
</evidence>
<dbReference type="SUPFAM" id="SSF46894">
    <property type="entry name" value="C-terminal effector domain of the bipartite response regulators"/>
    <property type="match status" value="1"/>
</dbReference>
<keyword evidence="7" id="KW-0472">Membrane</keyword>
<dbReference type="PANTHER" id="PTHR46630:SF1">
    <property type="entry name" value="TETRATRICOPEPTIDE REPEAT PROTEIN 29"/>
    <property type="match status" value="1"/>
</dbReference>
<evidence type="ECO:0000313" key="10">
    <source>
        <dbReference type="EMBL" id="RDK83795.1"/>
    </source>
</evidence>
<protein>
    <submittedName>
        <fullName evidence="10">Tetratricopeptide repeat protein</fullName>
    </submittedName>
</protein>
<dbReference type="InterPro" id="IPR016032">
    <property type="entry name" value="Sig_transdc_resp-reg_C-effctor"/>
</dbReference>
<dbReference type="InterPro" id="IPR000792">
    <property type="entry name" value="Tscrpt_reg_LuxR_C"/>
</dbReference>
<dbReference type="Gene3D" id="1.25.40.10">
    <property type="entry name" value="Tetratricopeptide repeat domain"/>
    <property type="match status" value="1"/>
</dbReference>
<accession>A0A370Q602</accession>
<keyword evidence="2" id="KW-0963">Cytoplasm</keyword>
<dbReference type="GO" id="GO:0005737">
    <property type="term" value="C:cytoplasm"/>
    <property type="evidence" value="ECO:0007669"/>
    <property type="project" value="UniProtKB-SubCell"/>
</dbReference>
<proteinExistence type="inferred from homology"/>
<feature type="repeat" description="TPR" evidence="6">
    <location>
        <begin position="195"/>
        <end position="228"/>
    </location>
</feature>
<dbReference type="SMART" id="SM00028">
    <property type="entry name" value="TPR"/>
    <property type="match status" value="4"/>
</dbReference>
<evidence type="ECO:0000256" key="3">
    <source>
        <dbReference type="ARBA" id="ARBA00022737"/>
    </source>
</evidence>
<evidence type="ECO:0000256" key="4">
    <source>
        <dbReference type="ARBA" id="ARBA00022803"/>
    </source>
</evidence>